<dbReference type="Proteomes" id="UP000697127">
    <property type="component" value="Unassembled WGS sequence"/>
</dbReference>
<keyword evidence="3" id="KW-1185">Reference proteome</keyword>
<reference evidence="2" key="1">
    <citation type="submission" date="2020-11" db="EMBL/GenBank/DDBJ databases">
        <title>Kefir isolates.</title>
        <authorList>
            <person name="Marcisauskas S."/>
            <person name="Kim Y."/>
            <person name="Blasche S."/>
        </authorList>
    </citation>
    <scope>NUCLEOTIDE SEQUENCE</scope>
    <source>
        <strain evidence="2">Olga-1</strain>
    </source>
</reference>
<feature type="non-terminal residue" evidence="2">
    <location>
        <position position="64"/>
    </location>
</feature>
<sequence>MTVVPTVHKAVLEVPKQSVTSKDNVLDHVEEIEDNDKGADDDENVVADTDEDINDADEYVDLDD</sequence>
<evidence type="ECO:0000313" key="3">
    <source>
        <dbReference type="Proteomes" id="UP000697127"/>
    </source>
</evidence>
<proteinExistence type="predicted"/>
<evidence type="ECO:0000313" key="2">
    <source>
        <dbReference type="EMBL" id="KAG0682138.1"/>
    </source>
</evidence>
<dbReference type="AlphaFoldDB" id="A0A9P6WHD7"/>
<comment type="caution">
    <text evidence="2">The sequence shown here is derived from an EMBL/GenBank/DDBJ whole genome shotgun (WGS) entry which is preliminary data.</text>
</comment>
<accession>A0A9P6WHD7</accession>
<organism evidence="2 3">
    <name type="scientific">Pichia californica</name>
    <dbReference type="NCBI Taxonomy" id="460514"/>
    <lineage>
        <taxon>Eukaryota</taxon>
        <taxon>Fungi</taxon>
        <taxon>Dikarya</taxon>
        <taxon>Ascomycota</taxon>
        <taxon>Saccharomycotina</taxon>
        <taxon>Pichiomycetes</taxon>
        <taxon>Pichiales</taxon>
        <taxon>Pichiaceae</taxon>
        <taxon>Pichia</taxon>
    </lineage>
</organism>
<feature type="region of interest" description="Disordered" evidence="1">
    <location>
        <begin position="31"/>
        <end position="64"/>
    </location>
</feature>
<evidence type="ECO:0000256" key="1">
    <source>
        <dbReference type="SAM" id="MobiDB-lite"/>
    </source>
</evidence>
<name>A0A9P6WHD7_9ASCO</name>
<protein>
    <submittedName>
        <fullName evidence="2">Uncharacterized protein</fullName>
    </submittedName>
</protein>
<gene>
    <name evidence="2" type="ORF">C6P40_005362</name>
</gene>
<dbReference type="EMBL" id="PUHW01000917">
    <property type="protein sequence ID" value="KAG0682138.1"/>
    <property type="molecule type" value="Genomic_DNA"/>
</dbReference>